<dbReference type="EMBL" id="FLMQ01000045">
    <property type="protein sequence ID" value="SBP87141.1"/>
    <property type="molecule type" value="Genomic_DNA"/>
</dbReference>
<proteinExistence type="predicted"/>
<keyword evidence="2" id="KW-0472">Membrane</keyword>
<keyword evidence="3" id="KW-1185">Reference proteome</keyword>
<evidence type="ECO:0000313" key="2">
    <source>
        <dbReference type="EMBL" id="SBP87141.1"/>
    </source>
</evidence>
<dbReference type="Pfam" id="PF20245">
    <property type="entry name" value="DUF6600"/>
    <property type="match status" value="1"/>
</dbReference>
<accession>A0A238D1M0</accession>
<sequence>MNRHRPARPRALSPGWGAVLCLLALVGLASLAWADAVPAPPSVVARLAWFQGAVSVWPAGAGGWMQAETNWPLSNGDHVWSGAGGLVDLEAGPQSVRLGADTELTMLDLREAQTQLMLTRGVLEIRVPALDPGQHVEIDTPNLAYVLDSAGSVRLEVNPLDDSTTVTQGAGSGTAYGAGGAAFTLVGGRQVRFAGSDLQLAAATDHPPPDAFDRWVAMLDARADASASAAYVSPWVTGYQGLSTWGGWVRSVEYGPVWFPRVGPGWAPYRDGRWAWVAPWGWTWIADEPWGFAPFHYGRWAWIDGAWGWVPGPRAAPAVYAPALVAFVGAAPGVSFSLTLRSGAPGVAWFPLGPGQLYRPPYTSSPAYLVAVNRSTVIPPRADARTTRFNVQRVVEPGQLPPHALTAVPLAAFTQGRPVQGVMQPARLPAAGPLPVGDAVRIKPDTNSWLGGSRPVPAPAGRNGRPVLATRPPAAPPDLRGGFGGAVRVLPPPHRRERPPPEPAPPQTLMPLERAGMLPPQPPRRAQPPLAPYAPDRSTGFGAEPGHPRQGGRPERAYGPVPRPHAPAPPRQGQVAPPQTPMPLQRSGMLPP</sequence>
<feature type="compositionally biased region" description="Pro residues" evidence="1">
    <location>
        <begin position="519"/>
        <end position="532"/>
    </location>
</feature>
<evidence type="ECO:0000256" key="1">
    <source>
        <dbReference type="SAM" id="MobiDB-lite"/>
    </source>
</evidence>
<name>A0A238D1M0_THIDL</name>
<gene>
    <name evidence="2" type="ORF">THIARS_50389</name>
</gene>
<feature type="compositionally biased region" description="Pro residues" evidence="1">
    <location>
        <begin position="561"/>
        <end position="570"/>
    </location>
</feature>
<reference evidence="2 3" key="1">
    <citation type="submission" date="2016-06" db="EMBL/GenBank/DDBJ databases">
        <authorList>
            <person name="Kjaerup R.B."/>
            <person name="Dalgaard T.S."/>
            <person name="Juul-Madsen H.R."/>
        </authorList>
    </citation>
    <scope>NUCLEOTIDE SEQUENCE [LARGE SCALE GENOMIC DNA]</scope>
    <source>
        <strain evidence="2 3">DSM 16361</strain>
    </source>
</reference>
<organism evidence="2 3">
    <name type="scientific">Thiomonas delicata</name>
    <name type="common">Thiomonas cuprina</name>
    <dbReference type="NCBI Taxonomy" id="364030"/>
    <lineage>
        <taxon>Bacteria</taxon>
        <taxon>Pseudomonadati</taxon>
        <taxon>Pseudomonadota</taxon>
        <taxon>Betaproteobacteria</taxon>
        <taxon>Burkholderiales</taxon>
        <taxon>Thiomonas</taxon>
    </lineage>
</organism>
<dbReference type="Proteomes" id="UP000214566">
    <property type="component" value="Unassembled WGS sequence"/>
</dbReference>
<protein>
    <submittedName>
        <fullName evidence="2">Putative transmembrane protein</fullName>
    </submittedName>
</protein>
<keyword evidence="2" id="KW-0812">Transmembrane</keyword>
<dbReference type="AlphaFoldDB" id="A0A238D1M0"/>
<dbReference type="RefSeq" id="WP_186436558.1">
    <property type="nucleotide sequence ID" value="NZ_LT592170.1"/>
</dbReference>
<feature type="region of interest" description="Disordered" evidence="1">
    <location>
        <begin position="445"/>
        <end position="592"/>
    </location>
</feature>
<dbReference type="InterPro" id="IPR046535">
    <property type="entry name" value="DUF6600"/>
</dbReference>
<evidence type="ECO:0000313" key="3">
    <source>
        <dbReference type="Proteomes" id="UP000214566"/>
    </source>
</evidence>